<dbReference type="InterPro" id="IPR016169">
    <property type="entry name" value="FAD-bd_PCMH_sub2"/>
</dbReference>
<sequence>MAAPRDILSTFASTTPDVEYITPSSSTFEETRAIYAHPEIVPSGILRPANIPALASTVSFLAANKIEFTVRGGGHDLQGRSMKKDTVAVDLRLINHVRIDADTATAKVGGGTLAGDLIRTLEKEGFVTPVGSVSPVGYTGWAMYGGYGAYSSRFGLGVDHIVGARVVNATGEVVDADAELLKAIRGAGGAFGVLAEVTISIYKLAQILAGVVIFNSQDLDTVIRQYNQGYRVLTAAEGGLPAPLSLQQCTLNMPTPTFGVLFMWADEDHEAGKQWLERVSGLAPVVANTVKSRTPSAWQAEQDALVPKTTQGRLWSVNLRQITDEVAGVIAQYAKQLPADPHVIFDMHELRGDSPSAKPNADSVFVAREGHFAVEIVPLVEDAEKLEGALAWGQEFSNALKRTDPRNIVAATYVSFLTADEFDHDKVFGEHLGFLRRVKARVDPGNVFNNAISYL</sequence>
<organism evidence="6 7">
    <name type="scientific">Aspergillus lucknowensis</name>
    <dbReference type="NCBI Taxonomy" id="176173"/>
    <lineage>
        <taxon>Eukaryota</taxon>
        <taxon>Fungi</taxon>
        <taxon>Dikarya</taxon>
        <taxon>Ascomycota</taxon>
        <taxon>Pezizomycotina</taxon>
        <taxon>Eurotiomycetes</taxon>
        <taxon>Eurotiomycetidae</taxon>
        <taxon>Eurotiales</taxon>
        <taxon>Aspergillaceae</taxon>
        <taxon>Aspergillus</taxon>
        <taxon>Aspergillus subgen. Nidulantes</taxon>
    </lineage>
</organism>
<keyword evidence="4" id="KW-0560">Oxidoreductase</keyword>
<dbReference type="Pfam" id="PF08031">
    <property type="entry name" value="BBE"/>
    <property type="match status" value="1"/>
</dbReference>
<dbReference type="InterPro" id="IPR016166">
    <property type="entry name" value="FAD-bd_PCMH"/>
</dbReference>
<dbReference type="InterPro" id="IPR006094">
    <property type="entry name" value="Oxid_FAD_bind_N"/>
</dbReference>
<proteinExistence type="inferred from homology"/>
<dbReference type="Gene3D" id="3.30.43.10">
    <property type="entry name" value="Uridine Diphospho-n-acetylenolpyruvylglucosamine Reductase, domain 2"/>
    <property type="match status" value="1"/>
</dbReference>
<dbReference type="Gene3D" id="3.40.462.20">
    <property type="match status" value="1"/>
</dbReference>
<dbReference type="InterPro" id="IPR012951">
    <property type="entry name" value="BBE"/>
</dbReference>
<dbReference type="InterPro" id="IPR050416">
    <property type="entry name" value="FAD-linked_Oxidoreductase"/>
</dbReference>
<dbReference type="PROSITE" id="PS51387">
    <property type="entry name" value="FAD_PCMH"/>
    <property type="match status" value="1"/>
</dbReference>
<dbReference type="RefSeq" id="XP_070885476.1">
    <property type="nucleotide sequence ID" value="XM_071029263.1"/>
</dbReference>
<evidence type="ECO:0000256" key="2">
    <source>
        <dbReference type="ARBA" id="ARBA00022630"/>
    </source>
</evidence>
<dbReference type="Proteomes" id="UP001610432">
    <property type="component" value="Unassembled WGS sequence"/>
</dbReference>
<comment type="caution">
    <text evidence="6">The sequence shown here is derived from an EMBL/GenBank/DDBJ whole genome shotgun (WGS) entry which is preliminary data.</text>
</comment>
<feature type="domain" description="FAD-binding PCMH-type" evidence="5">
    <location>
        <begin position="38"/>
        <end position="204"/>
    </location>
</feature>
<evidence type="ECO:0000313" key="6">
    <source>
        <dbReference type="EMBL" id="KAL2866497.1"/>
    </source>
</evidence>
<keyword evidence="7" id="KW-1185">Reference proteome</keyword>
<evidence type="ECO:0000313" key="7">
    <source>
        <dbReference type="Proteomes" id="UP001610432"/>
    </source>
</evidence>
<reference evidence="6 7" key="1">
    <citation type="submission" date="2024-07" db="EMBL/GenBank/DDBJ databases">
        <title>Section-level genome sequencing and comparative genomics of Aspergillus sections Usti and Cavernicolus.</title>
        <authorList>
            <consortium name="Lawrence Berkeley National Laboratory"/>
            <person name="Nybo J.L."/>
            <person name="Vesth T.C."/>
            <person name="Theobald S."/>
            <person name="Frisvad J.C."/>
            <person name="Larsen T.O."/>
            <person name="Kjaerboelling I."/>
            <person name="Rothschild-Mancinelli K."/>
            <person name="Lyhne E.K."/>
            <person name="Kogle M.E."/>
            <person name="Barry K."/>
            <person name="Clum A."/>
            <person name="Na H."/>
            <person name="Ledsgaard L."/>
            <person name="Lin J."/>
            <person name="Lipzen A."/>
            <person name="Kuo A."/>
            <person name="Riley R."/>
            <person name="Mondo S."/>
            <person name="Labutti K."/>
            <person name="Haridas S."/>
            <person name="Pangalinan J."/>
            <person name="Salamov A.A."/>
            <person name="Simmons B.A."/>
            <person name="Magnuson J.K."/>
            <person name="Chen J."/>
            <person name="Drula E."/>
            <person name="Henrissat B."/>
            <person name="Wiebenga A."/>
            <person name="Lubbers R.J."/>
            <person name="Gomes A.C."/>
            <person name="Macurrencykelacurrency M.R."/>
            <person name="Stajich J."/>
            <person name="Grigoriev I.V."/>
            <person name="Mortensen U.H."/>
            <person name="De Vries R.P."/>
            <person name="Baker S.E."/>
            <person name="Andersen M.R."/>
        </authorList>
    </citation>
    <scope>NUCLEOTIDE SEQUENCE [LARGE SCALE GENOMIC DNA]</scope>
    <source>
        <strain evidence="6 7">CBS 449.75</strain>
    </source>
</reference>
<dbReference type="InterPro" id="IPR036318">
    <property type="entry name" value="FAD-bd_PCMH-like_sf"/>
</dbReference>
<evidence type="ECO:0000256" key="4">
    <source>
        <dbReference type="ARBA" id="ARBA00023002"/>
    </source>
</evidence>
<name>A0ABR4LPN6_9EURO</name>
<keyword evidence="2" id="KW-0285">Flavoprotein</keyword>
<evidence type="ECO:0000256" key="3">
    <source>
        <dbReference type="ARBA" id="ARBA00022827"/>
    </source>
</evidence>
<dbReference type="InterPro" id="IPR016167">
    <property type="entry name" value="FAD-bd_PCMH_sub1"/>
</dbReference>
<dbReference type="Pfam" id="PF01565">
    <property type="entry name" value="FAD_binding_4"/>
    <property type="match status" value="1"/>
</dbReference>
<keyword evidence="3" id="KW-0274">FAD</keyword>
<dbReference type="PANTHER" id="PTHR42973">
    <property type="entry name" value="BINDING OXIDOREDUCTASE, PUTATIVE (AFU_ORTHOLOGUE AFUA_1G17690)-RELATED"/>
    <property type="match status" value="1"/>
</dbReference>
<evidence type="ECO:0000256" key="1">
    <source>
        <dbReference type="ARBA" id="ARBA00005466"/>
    </source>
</evidence>
<dbReference type="PANTHER" id="PTHR42973:SF7">
    <property type="entry name" value="FAD-BINDING PCMH-TYPE DOMAIN-CONTAINING PROTEIN"/>
    <property type="match status" value="1"/>
</dbReference>
<protein>
    <submittedName>
        <fullName evidence="6">FAD-binding domain-containing protein</fullName>
    </submittedName>
</protein>
<accession>A0ABR4LPN6</accession>
<dbReference type="SUPFAM" id="SSF56176">
    <property type="entry name" value="FAD-binding/transporter-associated domain-like"/>
    <property type="match status" value="1"/>
</dbReference>
<dbReference type="GeneID" id="98144335"/>
<dbReference type="Gene3D" id="3.30.465.10">
    <property type="match status" value="1"/>
</dbReference>
<dbReference type="EMBL" id="JBFXLQ010000024">
    <property type="protein sequence ID" value="KAL2866497.1"/>
    <property type="molecule type" value="Genomic_DNA"/>
</dbReference>
<comment type="similarity">
    <text evidence="1">Belongs to the oxygen-dependent FAD-linked oxidoreductase family.</text>
</comment>
<gene>
    <name evidence="6" type="ORF">BJX67DRAFT_354956</name>
</gene>
<evidence type="ECO:0000259" key="5">
    <source>
        <dbReference type="PROSITE" id="PS51387"/>
    </source>
</evidence>